<gene>
    <name evidence="13" type="ORF">A4U43_C05F23220</name>
</gene>
<evidence type="ECO:0000313" key="13">
    <source>
        <dbReference type="EMBL" id="ONK69464.1"/>
    </source>
</evidence>
<sequence length="999" mass="112953">MEVLGEWRGVRVEVVDFRGGMMMAISLEDGGEVYKLEVPFGDVVNSFACRIGNGMEHNAVLLQLQYAPKIYHRICGPSLNTKFNSARYHFCKEDVEFLWVRAPDFSATSVIGRSYYLCLELANGLSSSKIIKSLPFFGELGNLMLMPGEVFCSSSKLVPILNCPGDCTVSYEVLFQLNSLVHLQKISSAHVNSNLFSVLSQLSSDTAIKILMMMHKLNSTCHKPIYFIQNHLSRFGKQQSLSSDGNRQEKLMSCRRVLITPSKVYFLGPELETSNYVVKHFSAYASDFLRVTFVDEDRCKLPSQAISTRIGKDIFSKPYRTGIYNRILSVLRDGISIGSKKFEFLAFSASQLRDSSIWMFASNDFVTASSIREWMGQFNEIYSVSKCAARMGQLFSSSTPTFNVPSREVKVIPDIETNTDGVKYCFSDGIGKISVPFAKQVAKKLGLSNTPSAFQIRYGGYKGVITIDRTSFCKLSLRPSMLKFKSNNTMLNVTKCSESQPCYLNREIVILLSTLGVDDEIFELLQHDQMRLLDNMLTSKEAALRVLGRMKGSAIKTALKMLMHGYAPDSEPYLLALLKAYREYQLSDIRSRCRIFVPRARVLIGCLDELGTLEYGQVFLKVSMTDEELQNPDQAFFTKVDRSTAVVVGKVVITKNPCLHPGDIRVVEAVYDPKLDNMGWVDCLVFPQKGQRPHPNECSGGDLDGDLFSISWDERLIPSKTVAPMDYISRRPRLMDHKVSLEEVHKFFIDYMLNDNLGAISTAHLVHADNEPDKALSTKCLKLANLHSMAVDYAKTGASAEMPSGLRPKRFPDFMERAEKPSYKSSGVLGKLYRAAINPHNISQNIICEEIPYDYDLEVDGFEEFLIAAEEFYSRYAERLSALMKYYDIKYEDEILTGYMRSRQAYLNDKRKYEDMKDRILIAVNGLHKEVEEWFRSSCNENEFKRMAAAWYHVTYQPKYSGSGIKFLSFPWAVCDVLLSIKASKTSTSQEVNDGGSMM</sequence>
<evidence type="ECO:0000256" key="2">
    <source>
        <dbReference type="ARBA" id="ARBA00022484"/>
    </source>
</evidence>
<evidence type="ECO:0000256" key="7">
    <source>
        <dbReference type="ARBA" id="ARBA00048744"/>
    </source>
</evidence>
<dbReference type="PANTHER" id="PTHR23079:SF5">
    <property type="entry name" value="RNA-DEPENDENT RNA POLYMERASE 2"/>
    <property type="match status" value="1"/>
</dbReference>
<keyword evidence="2 8" id="KW-0696">RNA-directed RNA polymerase</keyword>
<keyword evidence="14" id="KW-1185">Reference proteome</keyword>
<evidence type="ECO:0000259" key="12">
    <source>
        <dbReference type="Pfam" id="PF26253"/>
    </source>
</evidence>
<comment type="similarity">
    <text evidence="1 8">Belongs to the RdRP family.</text>
</comment>
<evidence type="ECO:0000256" key="8">
    <source>
        <dbReference type="RuleBase" id="RU363098"/>
    </source>
</evidence>
<comment type="catalytic activity">
    <reaction evidence="7 8">
        <text>RNA(n) + a ribonucleoside 5'-triphosphate = RNA(n+1) + diphosphate</text>
        <dbReference type="Rhea" id="RHEA:21248"/>
        <dbReference type="Rhea" id="RHEA-COMP:14527"/>
        <dbReference type="Rhea" id="RHEA-COMP:17342"/>
        <dbReference type="ChEBI" id="CHEBI:33019"/>
        <dbReference type="ChEBI" id="CHEBI:61557"/>
        <dbReference type="ChEBI" id="CHEBI:140395"/>
        <dbReference type="EC" id="2.7.7.48"/>
    </reaction>
</comment>
<dbReference type="OMA" id="YHICKED"/>
<dbReference type="InterPro" id="IPR058752">
    <property type="entry name" value="RDRP_C_head"/>
</dbReference>
<evidence type="ECO:0000256" key="1">
    <source>
        <dbReference type="ARBA" id="ARBA00005762"/>
    </source>
</evidence>
<organism evidence="13 14">
    <name type="scientific">Asparagus officinalis</name>
    <name type="common">Garden asparagus</name>
    <dbReference type="NCBI Taxonomy" id="4686"/>
    <lineage>
        <taxon>Eukaryota</taxon>
        <taxon>Viridiplantae</taxon>
        <taxon>Streptophyta</taxon>
        <taxon>Embryophyta</taxon>
        <taxon>Tracheophyta</taxon>
        <taxon>Spermatophyta</taxon>
        <taxon>Magnoliopsida</taxon>
        <taxon>Liliopsida</taxon>
        <taxon>Asparagales</taxon>
        <taxon>Asparagaceae</taxon>
        <taxon>Asparagoideae</taxon>
        <taxon>Asparagus</taxon>
    </lineage>
</organism>
<evidence type="ECO:0000256" key="3">
    <source>
        <dbReference type="ARBA" id="ARBA00022679"/>
    </source>
</evidence>
<dbReference type="Pfam" id="PF24823">
    <property type="entry name" value="PH_RDR2"/>
    <property type="match status" value="1"/>
</dbReference>
<keyword evidence="4 8" id="KW-0548">Nucleotidyltransferase</keyword>
<protein>
    <recommendedName>
        <fullName evidence="8">RNA-dependent RNA polymerase</fullName>
        <ecNumber evidence="8">2.7.7.48</ecNumber>
    </recommendedName>
</protein>
<evidence type="ECO:0000259" key="11">
    <source>
        <dbReference type="Pfam" id="PF26252"/>
    </source>
</evidence>
<dbReference type="Gramene" id="ONK69464">
    <property type="protein sequence ID" value="ONK69464"/>
    <property type="gene ID" value="A4U43_C05F23220"/>
</dbReference>
<accession>A0A5P1EUI3</accession>
<dbReference type="InterPro" id="IPR007855">
    <property type="entry name" value="RDRP"/>
</dbReference>
<dbReference type="AlphaFoldDB" id="A0A5P1EUI3"/>
<feature type="domain" description="RDRP core" evidence="9">
    <location>
        <begin position="259"/>
        <end position="835"/>
    </location>
</feature>
<dbReference type="EC" id="2.7.7.48" evidence="8"/>
<keyword evidence="6 8" id="KW-0943">RNA-mediated gene silencing</keyword>
<evidence type="ECO:0000256" key="5">
    <source>
        <dbReference type="ARBA" id="ARBA00022884"/>
    </source>
</evidence>
<keyword evidence="3 8" id="KW-0808">Transferase</keyword>
<evidence type="ECO:0000259" key="9">
    <source>
        <dbReference type="Pfam" id="PF05183"/>
    </source>
</evidence>
<comment type="function">
    <text evidence="8">Probably involved in the RNA silencing pathway and required for the generation of small interfering RNAs (siRNAs).</text>
</comment>
<name>A0A5P1EUI3_ASPOF</name>
<dbReference type="GO" id="GO:0031380">
    <property type="term" value="C:nuclear RNA-directed RNA polymerase complex"/>
    <property type="evidence" value="ECO:0007669"/>
    <property type="project" value="TreeGrafter"/>
</dbReference>
<dbReference type="EMBL" id="CM007385">
    <property type="protein sequence ID" value="ONK69464.1"/>
    <property type="molecule type" value="Genomic_DNA"/>
</dbReference>
<feature type="domain" description="RDR1/2-like PH-like" evidence="10">
    <location>
        <begin position="1"/>
        <end position="140"/>
    </location>
</feature>
<feature type="domain" description="RDRP helical" evidence="11">
    <location>
        <begin position="159"/>
        <end position="237"/>
    </location>
</feature>
<dbReference type="Pfam" id="PF26252">
    <property type="entry name" value="RdRP_helical"/>
    <property type="match status" value="1"/>
</dbReference>
<proteinExistence type="inferred from homology"/>
<dbReference type="InterPro" id="IPR057590">
    <property type="entry name" value="PH_RDR1/2-like"/>
</dbReference>
<dbReference type="GO" id="GO:0003723">
    <property type="term" value="F:RNA binding"/>
    <property type="evidence" value="ECO:0007669"/>
    <property type="project" value="UniProtKB-KW"/>
</dbReference>
<dbReference type="GO" id="GO:0030422">
    <property type="term" value="P:siRNA processing"/>
    <property type="evidence" value="ECO:0007669"/>
    <property type="project" value="TreeGrafter"/>
</dbReference>
<dbReference type="PANTHER" id="PTHR23079">
    <property type="entry name" value="RNA-DEPENDENT RNA POLYMERASE"/>
    <property type="match status" value="1"/>
</dbReference>
<dbReference type="GO" id="GO:0003968">
    <property type="term" value="F:RNA-directed RNA polymerase activity"/>
    <property type="evidence" value="ECO:0007669"/>
    <property type="project" value="UniProtKB-KW"/>
</dbReference>
<dbReference type="Proteomes" id="UP000243459">
    <property type="component" value="Chromosome 5"/>
</dbReference>
<evidence type="ECO:0000256" key="4">
    <source>
        <dbReference type="ARBA" id="ARBA00022695"/>
    </source>
</evidence>
<dbReference type="Pfam" id="PF05183">
    <property type="entry name" value="RdRP"/>
    <property type="match status" value="1"/>
</dbReference>
<evidence type="ECO:0000256" key="6">
    <source>
        <dbReference type="ARBA" id="ARBA00023158"/>
    </source>
</evidence>
<reference evidence="14" key="1">
    <citation type="journal article" date="2017" name="Nat. Commun.">
        <title>The asparagus genome sheds light on the origin and evolution of a young Y chromosome.</title>
        <authorList>
            <person name="Harkess A."/>
            <person name="Zhou J."/>
            <person name="Xu C."/>
            <person name="Bowers J.E."/>
            <person name="Van der Hulst R."/>
            <person name="Ayyampalayam S."/>
            <person name="Mercati F."/>
            <person name="Riccardi P."/>
            <person name="McKain M.R."/>
            <person name="Kakrana A."/>
            <person name="Tang H."/>
            <person name="Ray J."/>
            <person name="Groenendijk J."/>
            <person name="Arikit S."/>
            <person name="Mathioni S.M."/>
            <person name="Nakano M."/>
            <person name="Shan H."/>
            <person name="Telgmann-Rauber A."/>
            <person name="Kanno A."/>
            <person name="Yue Z."/>
            <person name="Chen H."/>
            <person name="Li W."/>
            <person name="Chen Y."/>
            <person name="Xu X."/>
            <person name="Zhang Y."/>
            <person name="Luo S."/>
            <person name="Chen H."/>
            <person name="Gao J."/>
            <person name="Mao Z."/>
            <person name="Pires J.C."/>
            <person name="Luo M."/>
            <person name="Kudrna D."/>
            <person name="Wing R.A."/>
            <person name="Meyers B.C."/>
            <person name="Yi K."/>
            <person name="Kong H."/>
            <person name="Lavrijsen P."/>
            <person name="Sunseri F."/>
            <person name="Falavigna A."/>
            <person name="Ye Y."/>
            <person name="Leebens-Mack J.H."/>
            <person name="Chen G."/>
        </authorList>
    </citation>
    <scope>NUCLEOTIDE SEQUENCE [LARGE SCALE GENOMIC DNA]</scope>
    <source>
        <strain evidence="14">cv. DH0086</strain>
    </source>
</reference>
<evidence type="ECO:0000259" key="10">
    <source>
        <dbReference type="Pfam" id="PF24823"/>
    </source>
</evidence>
<dbReference type="InterPro" id="IPR057596">
    <property type="entry name" value="RDRP_core"/>
</dbReference>
<keyword evidence="5 8" id="KW-0694">RNA-binding</keyword>
<feature type="domain" description="RDRP C-terminal head" evidence="12">
    <location>
        <begin position="852"/>
        <end position="989"/>
    </location>
</feature>
<dbReference type="Pfam" id="PF26253">
    <property type="entry name" value="RdRP_head"/>
    <property type="match status" value="1"/>
</dbReference>
<dbReference type="InterPro" id="IPR058751">
    <property type="entry name" value="RDRP_helical"/>
</dbReference>
<evidence type="ECO:0000313" key="14">
    <source>
        <dbReference type="Proteomes" id="UP000243459"/>
    </source>
</evidence>